<dbReference type="AlphaFoldDB" id="A0A846XZF8"/>
<proteinExistence type="predicted"/>
<dbReference type="PROSITE" id="PS50943">
    <property type="entry name" value="HTH_CROC1"/>
    <property type="match status" value="1"/>
</dbReference>
<protein>
    <submittedName>
        <fullName evidence="2">Helix-turn-helix transcriptional regulator</fullName>
    </submittedName>
</protein>
<dbReference type="InterPro" id="IPR010982">
    <property type="entry name" value="Lambda_DNA-bd_dom_sf"/>
</dbReference>
<dbReference type="EMBL" id="JAAXOP010000005">
    <property type="protein sequence ID" value="NKY50771.1"/>
    <property type="molecule type" value="Genomic_DNA"/>
</dbReference>
<accession>A0A846XZF8</accession>
<dbReference type="InterPro" id="IPR001387">
    <property type="entry name" value="Cro/C1-type_HTH"/>
</dbReference>
<gene>
    <name evidence="2" type="ORF">HGA08_11165</name>
</gene>
<name>A0A846XZF8_9NOCA</name>
<dbReference type="Proteomes" id="UP000565711">
    <property type="component" value="Unassembled WGS sequence"/>
</dbReference>
<evidence type="ECO:0000313" key="2">
    <source>
        <dbReference type="EMBL" id="NKY50771.1"/>
    </source>
</evidence>
<evidence type="ECO:0000313" key="3">
    <source>
        <dbReference type="Proteomes" id="UP000565711"/>
    </source>
</evidence>
<sequence length="153" mass="16481">MLWGRGADFRRGQGVVPVKFADRLNDVIARWEQAHETRLTNRALAFRVTQAGHPVSATYLSQLRSGNRENPSVELVETVARVLAVELTRFSDGGSEDPVAGDGALVSTVEDPALRQLLRTAAGLSSPSVRMLTDLAGKFRLAEGLVPGTTAEL</sequence>
<comment type="caution">
    <text evidence="2">The sequence shown here is derived from an EMBL/GenBank/DDBJ whole genome shotgun (WGS) entry which is preliminary data.</text>
</comment>
<keyword evidence="3" id="KW-1185">Reference proteome</keyword>
<dbReference type="GO" id="GO:0003677">
    <property type="term" value="F:DNA binding"/>
    <property type="evidence" value="ECO:0007669"/>
    <property type="project" value="InterPro"/>
</dbReference>
<feature type="domain" description="HTH cro/C1-type" evidence="1">
    <location>
        <begin position="55"/>
        <end position="90"/>
    </location>
</feature>
<evidence type="ECO:0000259" key="1">
    <source>
        <dbReference type="PROSITE" id="PS50943"/>
    </source>
</evidence>
<organism evidence="2 3">
    <name type="scientific">Nocardia vermiculata</name>
    <dbReference type="NCBI Taxonomy" id="257274"/>
    <lineage>
        <taxon>Bacteria</taxon>
        <taxon>Bacillati</taxon>
        <taxon>Actinomycetota</taxon>
        <taxon>Actinomycetes</taxon>
        <taxon>Mycobacteriales</taxon>
        <taxon>Nocardiaceae</taxon>
        <taxon>Nocardia</taxon>
    </lineage>
</organism>
<dbReference type="RefSeq" id="WP_157103022.1">
    <property type="nucleotide sequence ID" value="NZ_JAAXOP010000005.1"/>
</dbReference>
<reference evidence="2 3" key="1">
    <citation type="submission" date="2020-04" db="EMBL/GenBank/DDBJ databases">
        <title>MicrobeNet Type strains.</title>
        <authorList>
            <person name="Nicholson A.C."/>
        </authorList>
    </citation>
    <scope>NUCLEOTIDE SEQUENCE [LARGE SCALE GENOMIC DNA]</scope>
    <source>
        <strain evidence="2 3">JCM 12354</strain>
    </source>
</reference>
<dbReference type="Gene3D" id="1.10.260.40">
    <property type="entry name" value="lambda repressor-like DNA-binding domains"/>
    <property type="match status" value="1"/>
</dbReference>